<gene>
    <name evidence="1" type="ORF">Tci_927660</name>
</gene>
<reference evidence="1" key="1">
    <citation type="journal article" date="2019" name="Sci. Rep.">
        <title>Draft genome of Tanacetum cinerariifolium, the natural source of mosquito coil.</title>
        <authorList>
            <person name="Yamashiro T."/>
            <person name="Shiraishi A."/>
            <person name="Satake H."/>
            <person name="Nakayama K."/>
        </authorList>
    </citation>
    <scope>NUCLEOTIDE SEQUENCE</scope>
</reference>
<name>A0A699XFS5_TANCI</name>
<dbReference type="EMBL" id="BKCJ011820573">
    <property type="protein sequence ID" value="GFD55691.1"/>
    <property type="molecule type" value="Genomic_DNA"/>
</dbReference>
<accession>A0A699XFS5</accession>
<proteinExistence type="predicted"/>
<sequence length="93" mass="10311">VNSDEPIMEKEKSSKQGRKIPDIDVDIEFNLEKAQAEAYNMDLDHQEKVLSMLDVNDEEPAIVEEVLEVVKAAKLIAEVVTTAEVDVNAASVQ</sequence>
<dbReference type="AlphaFoldDB" id="A0A699XFS5"/>
<organism evidence="1">
    <name type="scientific">Tanacetum cinerariifolium</name>
    <name type="common">Dalmatian daisy</name>
    <name type="synonym">Chrysanthemum cinerariifolium</name>
    <dbReference type="NCBI Taxonomy" id="118510"/>
    <lineage>
        <taxon>Eukaryota</taxon>
        <taxon>Viridiplantae</taxon>
        <taxon>Streptophyta</taxon>
        <taxon>Embryophyta</taxon>
        <taxon>Tracheophyta</taxon>
        <taxon>Spermatophyta</taxon>
        <taxon>Magnoliopsida</taxon>
        <taxon>eudicotyledons</taxon>
        <taxon>Gunneridae</taxon>
        <taxon>Pentapetalae</taxon>
        <taxon>asterids</taxon>
        <taxon>campanulids</taxon>
        <taxon>Asterales</taxon>
        <taxon>Asteraceae</taxon>
        <taxon>Asteroideae</taxon>
        <taxon>Anthemideae</taxon>
        <taxon>Anthemidinae</taxon>
        <taxon>Tanacetum</taxon>
    </lineage>
</organism>
<protein>
    <submittedName>
        <fullName evidence="1">Uncharacterized protein</fullName>
    </submittedName>
</protein>
<feature type="non-terminal residue" evidence="1">
    <location>
        <position position="1"/>
    </location>
</feature>
<comment type="caution">
    <text evidence="1">The sequence shown here is derived from an EMBL/GenBank/DDBJ whole genome shotgun (WGS) entry which is preliminary data.</text>
</comment>
<evidence type="ECO:0000313" key="1">
    <source>
        <dbReference type="EMBL" id="GFD55691.1"/>
    </source>
</evidence>
<feature type="non-terminal residue" evidence="1">
    <location>
        <position position="93"/>
    </location>
</feature>